<dbReference type="PANTHER" id="PTHR43775:SF23">
    <property type="entry name" value="FATTY ACID SYNTHASE 3"/>
    <property type="match status" value="1"/>
</dbReference>
<dbReference type="Gene3D" id="3.90.180.10">
    <property type="entry name" value="Medium-chain alcohol dehydrogenases, catalytic domain"/>
    <property type="match status" value="1"/>
</dbReference>
<dbReference type="GO" id="GO:0004312">
    <property type="term" value="F:fatty acid synthase activity"/>
    <property type="evidence" value="ECO:0007669"/>
    <property type="project" value="UniProtKB-EC"/>
</dbReference>
<dbReference type="PROSITE" id="PS52004">
    <property type="entry name" value="KS3_2"/>
    <property type="match status" value="2"/>
</dbReference>
<dbReference type="SUPFAM" id="SSF52151">
    <property type="entry name" value="FabD/lysophospholipase-like"/>
    <property type="match status" value="1"/>
</dbReference>
<reference evidence="2 3" key="1">
    <citation type="submission" date="2024-03" db="EMBL/GenBank/DDBJ databases">
        <title>Adaptation during the transition from Ophiocordyceps entomopathogen to insect associate is accompanied by gene loss and intensified selection.</title>
        <authorList>
            <person name="Ward C.M."/>
            <person name="Onetto C.A."/>
            <person name="Borneman A.R."/>
        </authorList>
    </citation>
    <scope>NUCLEOTIDE SEQUENCE [LARGE SCALE GENOMIC DNA]</scope>
    <source>
        <strain evidence="2">AWRI1</strain>
        <tissue evidence="2">Single Adult Female</tissue>
    </source>
</reference>
<feature type="domain" description="Ketosynthase family 3 (KS3)" evidence="1">
    <location>
        <begin position="1556"/>
        <end position="1796"/>
    </location>
</feature>
<organism evidence="2 3">
    <name type="scientific">Parthenolecanium corni</name>
    <dbReference type="NCBI Taxonomy" id="536013"/>
    <lineage>
        <taxon>Eukaryota</taxon>
        <taxon>Metazoa</taxon>
        <taxon>Ecdysozoa</taxon>
        <taxon>Arthropoda</taxon>
        <taxon>Hexapoda</taxon>
        <taxon>Insecta</taxon>
        <taxon>Pterygota</taxon>
        <taxon>Neoptera</taxon>
        <taxon>Paraneoptera</taxon>
        <taxon>Hemiptera</taxon>
        <taxon>Sternorrhyncha</taxon>
        <taxon>Coccoidea</taxon>
        <taxon>Coccidae</taxon>
        <taxon>Parthenolecanium</taxon>
    </lineage>
</organism>
<dbReference type="SMART" id="SM00825">
    <property type="entry name" value="PKS_KS"/>
    <property type="match status" value="1"/>
</dbReference>
<dbReference type="Gene3D" id="3.30.70.3290">
    <property type="match status" value="1"/>
</dbReference>
<comment type="caution">
    <text evidence="2">The sequence shown here is derived from an EMBL/GenBank/DDBJ whole genome shotgun (WGS) entry which is preliminary data.</text>
</comment>
<dbReference type="InterPro" id="IPR020841">
    <property type="entry name" value="PKS_Beta-ketoAc_synthase_dom"/>
</dbReference>
<keyword evidence="3" id="KW-1185">Reference proteome</keyword>
<evidence type="ECO:0000259" key="1">
    <source>
        <dbReference type="PROSITE" id="PS52004"/>
    </source>
</evidence>
<dbReference type="InterPro" id="IPR016036">
    <property type="entry name" value="Malonyl_transacylase_ACP-bd"/>
</dbReference>
<name>A0AAN9U207_9HEMI</name>
<dbReference type="InterPro" id="IPR014043">
    <property type="entry name" value="Acyl_transferase_dom"/>
</dbReference>
<dbReference type="SMART" id="SM00827">
    <property type="entry name" value="PKS_AT"/>
    <property type="match status" value="1"/>
</dbReference>
<accession>A0AAN9U207</accession>
<dbReference type="InterPro" id="IPR016039">
    <property type="entry name" value="Thiolase-like"/>
</dbReference>
<dbReference type="Pfam" id="PF00698">
    <property type="entry name" value="Acyl_transf_1"/>
    <property type="match status" value="1"/>
</dbReference>
<evidence type="ECO:0000313" key="2">
    <source>
        <dbReference type="EMBL" id="KAK7602858.1"/>
    </source>
</evidence>
<sequence length="1796" mass="200352">MEMAFKFDVVVSGISGRFPECDDIDTFKRKLYEGNSDEFITNNDKKWTRGFKRNKYGDKVAVPDATGKYTKDIEFDYRLFKFNQLFGRSTDVVNRKILEPSFEAIVDAGINPYSLDGANIGVFMTGGVPEREINSSSVDNTMRQLFILGHSRTMGPNRLSYALNLTGPSYAFHSDPLGGFAALKVAKELISDGSIEAAVVAVASNLIDPKFSYLYMYLDLLTSDECCRPFDKNANGFVRSEGAVVLFLQREQDAKRQYAKLLLCDTIFEGLSSHTLLGYDEEYLKNSLSKIYERNENASVVKDVAFVELTGCAVKRFDSAEANAVADVLCKQRMNPLMVGSTKSSVGHTEVASGFLSILTTLLALDSQTIAPNSNFSEVNDDIRAFRDEKMKVVDKKTELCGNIAAVNITGLWGTVNHVVLQNNAPEPKNNSDNIPRLLLLSGRTADDLNQIFRKTETDSFNVEAIALANEVFQTNMPLHNIRGFTILPKTEHTTALLDEKGDTQRPVCFIFSGMGSQWNGMGKQLLNLPIFAEVIKRCDAILKPRSIDIYEVLLSEDQAMFDDITMSFVAIICTQIALLEVLKKLNIAPDIILGHSAGEVGCAYADGCLTLEEAVLVSYCRGLVSTSIATIKGKMAAVGKGYAEIKDDIPKTVEVACHNALNSSTLSGPAKDIDAYVEKLKNQGIFAKGVNVSNIAYHSQYIVPLAPRHLEILKTIILEPKKRSSKWISTSVPESEWHLPTAQQCSAEYFTNNLLNPVLFEEACNHIPNNAICIEIAPHGLLQTILKRSLPETCTNISLTQRSDKKENLNFLLSSIGKLYIAGCEPAVNNLYPPIEYPVSRGTPSISSYCTWFHGDKDVVTPHLNRPQSTPLSQEKIFVRINDEEGEFSFLKYHQINESTIIPPSFYLYLVWRMLSIQQNVKMDEFPIQFEKIKIYKNMKISVAKQQWFSVLIQGSGSFEVLSREKTSEEETVILTGRIEFIRNVPTTVMTDVDSVESKSLLNADDINKILKDAGFHLGECFQLLTGVNAEGSVNAAGQKLMGLTMVELNDPVSKLDPLLNWYVPEEWSLAEAVSVPVMYAHVFSILNIFEKSIYMPSPTILVNAGEDMLDVEICVSTCLSKNFVVYVAVSNVEQVNRLKHNCPLLEDSSIILNTDGRFEYEVMHKTKSEGVNVVINYKPGIEHFTVTANCLSKFAYYIETVQSNLDENYEIGMSYFLKTLKFAVVPKSITYLLNQRDDIKKQLRRAVSDGIKSGLVRPIHVLNETEGSRRVNKLPTHSSQMSQEMECLLTKKNITVSFKSLEKLVSAEDAIKLIRETSLTAPVDSIIFVFANSCPQIIGYMDIASQQVEKNIKIVSLYSGGLEEMELRRSKGFPAFVLHGDIFPQNIPKVMTEFKKILNNHHLNDNREVLYQIIDETNESNLEDGISSLRNYLPKNVASLERIGRHLSERVEFIEMTSQCPKLAHCQGVLPIFIIPSLHASELKSLLLSLMYPVFCASFSENCSSINETAVKLFEPIGPVTLIGETWNSIIACELSSMIKESGRDFKLFLLQGNPVEWNETIRRRFPECDDIDTFKTKLYSGDSNEFITSNDKKWTRGFKLNRYGDKVTVPDATGKYLKETEFDFRLFKFSQAFARSTDVINRKVLEPSFEAIVDAGINPYSLDGANIGVFTSSGLSERDGGIIVNLKKFLYVLGTAKTMGPNRLSYTLNLKGPSYAFHTDPLGGYDAFRVANEQISAGRIEAAVVAVTSNIVDPIISYSYAHLNLLSPDGFCRSFDKNGNNNNSQANGLLTLP</sequence>
<dbReference type="Proteomes" id="UP001367676">
    <property type="component" value="Unassembled WGS sequence"/>
</dbReference>
<dbReference type="GO" id="GO:0016491">
    <property type="term" value="F:oxidoreductase activity"/>
    <property type="evidence" value="ECO:0007669"/>
    <property type="project" value="UniProtKB-KW"/>
</dbReference>
<dbReference type="Pfam" id="PF00109">
    <property type="entry name" value="ketoacyl-synt"/>
    <property type="match status" value="2"/>
</dbReference>
<dbReference type="InterPro" id="IPR032821">
    <property type="entry name" value="PKS_assoc"/>
</dbReference>
<protein>
    <recommendedName>
        <fullName evidence="1">Ketosynthase family 3 (KS3) domain-containing protein</fullName>
    </recommendedName>
</protein>
<feature type="domain" description="Ketosynthase family 3 (KS3)" evidence="1">
    <location>
        <begin position="6"/>
        <end position="423"/>
    </location>
</feature>
<dbReference type="InterPro" id="IPR016035">
    <property type="entry name" value="Acyl_Trfase/lysoPLipase"/>
</dbReference>
<gene>
    <name evidence="2" type="ORF">V9T40_006832</name>
</gene>
<dbReference type="Gene3D" id="3.40.47.10">
    <property type="match status" value="2"/>
</dbReference>
<dbReference type="GO" id="GO:0006633">
    <property type="term" value="P:fatty acid biosynthetic process"/>
    <property type="evidence" value="ECO:0007669"/>
    <property type="project" value="UniProtKB-KW"/>
</dbReference>
<dbReference type="PANTHER" id="PTHR43775">
    <property type="entry name" value="FATTY ACID SYNTHASE"/>
    <property type="match status" value="1"/>
</dbReference>
<proteinExistence type="predicted"/>
<dbReference type="SUPFAM" id="SSF53901">
    <property type="entry name" value="Thiolase-like"/>
    <property type="match status" value="3"/>
</dbReference>
<dbReference type="GO" id="GO:0016787">
    <property type="term" value="F:hydrolase activity"/>
    <property type="evidence" value="ECO:0007669"/>
    <property type="project" value="UniProtKB-KW"/>
</dbReference>
<dbReference type="InterPro" id="IPR014030">
    <property type="entry name" value="Ketoacyl_synth_N"/>
</dbReference>
<dbReference type="Pfam" id="PF16197">
    <property type="entry name" value="KAsynt_C_assoc"/>
    <property type="match status" value="1"/>
</dbReference>
<dbReference type="SUPFAM" id="SSF55048">
    <property type="entry name" value="Probable ACP-binding domain of malonyl-CoA ACP transacylase"/>
    <property type="match status" value="1"/>
</dbReference>
<evidence type="ECO:0000313" key="3">
    <source>
        <dbReference type="Proteomes" id="UP001367676"/>
    </source>
</evidence>
<dbReference type="CDD" id="cd00833">
    <property type="entry name" value="PKS"/>
    <property type="match status" value="1"/>
</dbReference>
<dbReference type="InterPro" id="IPR001227">
    <property type="entry name" value="Ac_transferase_dom_sf"/>
</dbReference>
<dbReference type="InterPro" id="IPR014031">
    <property type="entry name" value="Ketoacyl_synth_C"/>
</dbReference>
<dbReference type="EMBL" id="JBBCAQ010000007">
    <property type="protein sequence ID" value="KAK7602858.1"/>
    <property type="molecule type" value="Genomic_DNA"/>
</dbReference>
<dbReference type="Pfam" id="PF02801">
    <property type="entry name" value="Ketoacyl-synt_C"/>
    <property type="match status" value="1"/>
</dbReference>
<dbReference type="InterPro" id="IPR050091">
    <property type="entry name" value="PKS_NRPS_Biosynth_Enz"/>
</dbReference>
<dbReference type="Gene3D" id="3.40.366.10">
    <property type="entry name" value="Malonyl-Coenzyme A Acyl Carrier Protein, domain 2"/>
    <property type="match status" value="1"/>
</dbReference>